<feature type="region of interest" description="Disordered" evidence="1">
    <location>
        <begin position="158"/>
        <end position="202"/>
    </location>
</feature>
<evidence type="ECO:0000259" key="2">
    <source>
        <dbReference type="Pfam" id="PF13456"/>
    </source>
</evidence>
<feature type="compositionally biased region" description="Basic and acidic residues" evidence="1">
    <location>
        <begin position="180"/>
        <end position="202"/>
    </location>
</feature>
<dbReference type="GO" id="GO:0004523">
    <property type="term" value="F:RNA-DNA hybrid ribonuclease activity"/>
    <property type="evidence" value="ECO:0007669"/>
    <property type="project" value="InterPro"/>
</dbReference>
<name>A0A4Y7KW99_PAPSO</name>
<organism evidence="3 4">
    <name type="scientific">Papaver somniferum</name>
    <name type="common">Opium poppy</name>
    <dbReference type="NCBI Taxonomy" id="3469"/>
    <lineage>
        <taxon>Eukaryota</taxon>
        <taxon>Viridiplantae</taxon>
        <taxon>Streptophyta</taxon>
        <taxon>Embryophyta</taxon>
        <taxon>Tracheophyta</taxon>
        <taxon>Spermatophyta</taxon>
        <taxon>Magnoliopsida</taxon>
        <taxon>Ranunculales</taxon>
        <taxon>Papaveraceae</taxon>
        <taxon>Papaveroideae</taxon>
        <taxon>Papaver</taxon>
    </lineage>
</organism>
<evidence type="ECO:0000313" key="4">
    <source>
        <dbReference type="Proteomes" id="UP000316621"/>
    </source>
</evidence>
<dbReference type="PROSITE" id="PS51257">
    <property type="entry name" value="PROKAR_LIPOPROTEIN"/>
    <property type="match status" value="1"/>
</dbReference>
<dbReference type="GO" id="GO:0003676">
    <property type="term" value="F:nucleic acid binding"/>
    <property type="evidence" value="ECO:0007669"/>
    <property type="project" value="InterPro"/>
</dbReference>
<dbReference type="AlphaFoldDB" id="A0A4Y7KW99"/>
<dbReference type="Proteomes" id="UP000316621">
    <property type="component" value="Chromosome 9"/>
</dbReference>
<evidence type="ECO:0000313" key="3">
    <source>
        <dbReference type="EMBL" id="RZC77057.1"/>
    </source>
</evidence>
<dbReference type="Gene3D" id="3.30.420.10">
    <property type="entry name" value="Ribonuclease H-like superfamily/Ribonuclease H"/>
    <property type="match status" value="1"/>
</dbReference>
<dbReference type="InterPro" id="IPR036397">
    <property type="entry name" value="RNaseH_sf"/>
</dbReference>
<feature type="domain" description="RNase H type-1" evidence="2">
    <location>
        <begin position="6"/>
        <end position="128"/>
    </location>
</feature>
<dbReference type="Pfam" id="PF13456">
    <property type="entry name" value="RVT_3"/>
    <property type="match status" value="1"/>
</dbReference>
<protein>
    <recommendedName>
        <fullName evidence="2">RNase H type-1 domain-containing protein</fullName>
    </recommendedName>
</protein>
<gene>
    <name evidence="3" type="ORF">C5167_001251</name>
</gene>
<accession>A0A4Y7KW99</accession>
<dbReference type="EMBL" id="CM010723">
    <property type="protein sequence ID" value="RZC77057.1"/>
    <property type="molecule type" value="Genomic_DNA"/>
</dbReference>
<sequence>MNRSIKLGGYAVVARRYPSSLVAAVSGCSRNSVSPICHELEGANVAVKFSNDHGFQKVEFSCDSLQVITEVAKGPATGRRMAKNQEVQQTMEYHVNKILEGLTTIKQPKFIHMRRGANRVADDLAHYCQDKGYFILFGLEDFNKEDWPQIARFLDEDANGEKYPAKGQNNRWSRGPQGDQPRKYDAWEDVPKNKAAWKKETR</sequence>
<proteinExistence type="predicted"/>
<reference evidence="3 4" key="1">
    <citation type="journal article" date="2018" name="Science">
        <title>The opium poppy genome and morphinan production.</title>
        <authorList>
            <person name="Guo L."/>
            <person name="Winzer T."/>
            <person name="Yang X."/>
            <person name="Li Y."/>
            <person name="Ning Z."/>
            <person name="He Z."/>
            <person name="Teodor R."/>
            <person name="Lu Y."/>
            <person name="Bowser T.A."/>
            <person name="Graham I.A."/>
            <person name="Ye K."/>
        </authorList>
    </citation>
    <scope>NUCLEOTIDE SEQUENCE [LARGE SCALE GENOMIC DNA]</scope>
    <source>
        <strain evidence="4">cv. HN1</strain>
        <tissue evidence="3">Leaves</tissue>
    </source>
</reference>
<keyword evidence="4" id="KW-1185">Reference proteome</keyword>
<dbReference type="InterPro" id="IPR002156">
    <property type="entry name" value="RNaseH_domain"/>
</dbReference>
<dbReference type="Gramene" id="RZC77057">
    <property type="protein sequence ID" value="RZC77057"/>
    <property type="gene ID" value="C5167_001251"/>
</dbReference>
<evidence type="ECO:0000256" key="1">
    <source>
        <dbReference type="SAM" id="MobiDB-lite"/>
    </source>
</evidence>